<reference evidence="2" key="1">
    <citation type="submission" date="2017-05" db="EMBL/GenBank/DDBJ databases">
        <title>The Genome Sequence of Enterococcus sp. 9E7_DIV0242.</title>
        <authorList>
            <consortium name="The Broad Institute Genomics Platform"/>
            <consortium name="The Broad Institute Genomic Center for Infectious Diseases"/>
            <person name="Earl A."/>
            <person name="Manson A."/>
            <person name="Schwartman J."/>
            <person name="Gilmore M."/>
            <person name="Abouelleil A."/>
            <person name="Cao P."/>
            <person name="Chapman S."/>
            <person name="Cusick C."/>
            <person name="Shea T."/>
            <person name="Young S."/>
            <person name="Neafsey D."/>
            <person name="Nusbaum C."/>
            <person name="Birren B."/>
        </authorList>
    </citation>
    <scope>NUCLEOTIDE SEQUENCE [LARGE SCALE GENOMIC DNA]</scope>
    <source>
        <strain evidence="2">9E7_DIV0242</strain>
    </source>
</reference>
<evidence type="ECO:0000313" key="2">
    <source>
        <dbReference type="EMBL" id="OTP15781.1"/>
    </source>
</evidence>
<keyword evidence="1" id="KW-1133">Transmembrane helix</keyword>
<feature type="transmembrane region" description="Helical" evidence="1">
    <location>
        <begin position="53"/>
        <end position="69"/>
    </location>
</feature>
<gene>
    <name evidence="2" type="ORF">A5888_001995</name>
    <name evidence="3" type="ORF">A5888_003866</name>
</gene>
<reference evidence="3" key="2">
    <citation type="submission" date="2017-05" db="EMBL/GenBank/DDBJ databases">
        <authorList>
            <consortium name="The Broad Institute Genomics Platform"/>
            <consortium name="The Broad Institute Genomic Center for Infectious Diseases"/>
            <person name="Earl A."/>
            <person name="Manson A."/>
            <person name="Schwartman J."/>
            <person name="Gilmore M."/>
            <person name="Abouelleil A."/>
            <person name="Cao P."/>
            <person name="Chapman S."/>
            <person name="Cusick C."/>
            <person name="Shea T."/>
            <person name="Young S."/>
            <person name="Neafsey D."/>
            <person name="Nusbaum C."/>
            <person name="Birren B."/>
        </authorList>
    </citation>
    <scope>NUCLEOTIDE SEQUENCE</scope>
    <source>
        <strain evidence="3">9E7_DIV0242</strain>
    </source>
</reference>
<keyword evidence="4" id="KW-1185">Reference proteome</keyword>
<keyword evidence="1" id="KW-0812">Transmembrane</keyword>
<evidence type="ECO:0008006" key="5">
    <source>
        <dbReference type="Google" id="ProtNLM"/>
    </source>
</evidence>
<dbReference type="RefSeq" id="WP_086349066.1">
    <property type="nucleotide sequence ID" value="NZ_CP147247.1"/>
</dbReference>
<evidence type="ECO:0000256" key="1">
    <source>
        <dbReference type="SAM" id="Phobius"/>
    </source>
</evidence>
<dbReference type="OrthoDB" id="3174166at2"/>
<sequence length="143" mass="17296">MGNIWMERLMRWQAKLQKLMRGRYGHFDKLSRALLVVSLVTVLLNLFLGMAVLRWVVFFLLAVVYYRFFSKKIYVRSNENQKYMNWISKYTKRISYLKERIQNRKTYTYFSCPECKQHLRAPKNKGQIKVTCSSCKTQFQKKV</sequence>
<dbReference type="EMBL" id="NGMM01000003">
    <property type="protein sequence ID" value="OTP15781.1"/>
    <property type="molecule type" value="Genomic_DNA"/>
</dbReference>
<name>A0A242K640_9ENTE</name>
<evidence type="ECO:0000313" key="4">
    <source>
        <dbReference type="Proteomes" id="UP000195141"/>
    </source>
</evidence>
<dbReference type="EMBL" id="CP147247">
    <property type="protein sequence ID" value="WYJ92093.1"/>
    <property type="molecule type" value="Genomic_DNA"/>
</dbReference>
<organism evidence="2">
    <name type="scientific">Candidatus Enterococcus clewellii</name>
    <dbReference type="NCBI Taxonomy" id="1834193"/>
    <lineage>
        <taxon>Bacteria</taxon>
        <taxon>Bacillati</taxon>
        <taxon>Bacillota</taxon>
        <taxon>Bacilli</taxon>
        <taxon>Lactobacillales</taxon>
        <taxon>Enterococcaceae</taxon>
        <taxon>Enterococcus</taxon>
    </lineage>
</organism>
<reference evidence="3" key="3">
    <citation type="submission" date="2024-03" db="EMBL/GenBank/DDBJ databases">
        <title>The Genome Sequence of Enterococcus sp. DIV0242b.</title>
        <authorList>
            <consortium name="The Broad Institute Genomics Platform"/>
            <consortium name="The Broad Institute Microbial Omics Core"/>
            <consortium name="The Broad Institute Genomic Center for Infectious Diseases"/>
            <person name="Earl A."/>
            <person name="Manson A."/>
            <person name="Gilmore M."/>
            <person name="Schwartman J."/>
            <person name="Shea T."/>
            <person name="Abouelleil A."/>
            <person name="Cao P."/>
            <person name="Chapman S."/>
            <person name="Cusick C."/>
            <person name="Young S."/>
            <person name="Neafsey D."/>
            <person name="Nusbaum C."/>
            <person name="Birren B."/>
        </authorList>
    </citation>
    <scope>NUCLEOTIDE SEQUENCE</scope>
    <source>
        <strain evidence="3">9E7_DIV0242</strain>
    </source>
</reference>
<keyword evidence="1" id="KW-0472">Membrane</keyword>
<dbReference type="Proteomes" id="UP000195141">
    <property type="component" value="Chromosome"/>
</dbReference>
<proteinExistence type="predicted"/>
<accession>A0A242K640</accession>
<protein>
    <recommendedName>
        <fullName evidence="5">Zn-finger containing protein</fullName>
    </recommendedName>
</protein>
<dbReference type="AlphaFoldDB" id="A0A242K640"/>
<feature type="transmembrane region" description="Helical" evidence="1">
    <location>
        <begin position="30"/>
        <end position="47"/>
    </location>
</feature>
<evidence type="ECO:0000313" key="3">
    <source>
        <dbReference type="EMBL" id="WYJ92093.1"/>
    </source>
</evidence>